<proteinExistence type="predicted"/>
<dbReference type="EMBL" id="JAQQXQ010000011">
    <property type="protein sequence ID" value="MDC8755642.1"/>
    <property type="molecule type" value="Genomic_DNA"/>
</dbReference>
<name>A0ABT5JSA2_9SPHN</name>
<accession>A0ABT5JSA2</accession>
<dbReference type="RefSeq" id="WP_273678844.1">
    <property type="nucleotide sequence ID" value="NZ_JAQQXQ010000011.1"/>
</dbReference>
<feature type="compositionally biased region" description="Basic and acidic residues" evidence="1">
    <location>
        <begin position="1"/>
        <end position="14"/>
    </location>
</feature>
<keyword evidence="4" id="KW-1185">Reference proteome</keyword>
<comment type="caution">
    <text evidence="3">The sequence shown here is derived from an EMBL/GenBank/DDBJ whole genome shotgun (WGS) entry which is preliminary data.</text>
</comment>
<feature type="region of interest" description="Disordered" evidence="1">
    <location>
        <begin position="1"/>
        <end position="59"/>
    </location>
</feature>
<sequence length="286" mass="33401">MSQPDREEEHREPEQENNIVPYKVGYGKPPVEHRFQKGQSGNPKGRVKGSTNKPKVNTGHGMRAAEEYLRYEAYRPVTLREDGQLIELPAIQAVFRAMGVAAMKGNRFAQKTLAELVTGLEQRDADARFELMGNALDYKKSWSDEIERCEKLGLPVPEPIPHPDDIIIDPRNGGVRILGPQTKEEKTHYDKATARRIEAQEEVSYFADKYRKARSEKNRQLYLENWHWEQRMFDIINDAMPERYKMKLKDRSYREGVSRAGETTTEFFEDRKRPPEERKWRDYVGD</sequence>
<evidence type="ECO:0000313" key="3">
    <source>
        <dbReference type="EMBL" id="MDC8755642.1"/>
    </source>
</evidence>
<gene>
    <name evidence="3" type="ORF">OIK40_13410</name>
</gene>
<feature type="domain" description="DUF5681" evidence="2">
    <location>
        <begin position="32"/>
        <end position="118"/>
    </location>
</feature>
<feature type="region of interest" description="Disordered" evidence="1">
    <location>
        <begin position="254"/>
        <end position="286"/>
    </location>
</feature>
<evidence type="ECO:0000313" key="4">
    <source>
        <dbReference type="Proteomes" id="UP001216558"/>
    </source>
</evidence>
<evidence type="ECO:0000256" key="1">
    <source>
        <dbReference type="SAM" id="MobiDB-lite"/>
    </source>
</evidence>
<evidence type="ECO:0000259" key="2">
    <source>
        <dbReference type="Pfam" id="PF18932"/>
    </source>
</evidence>
<protein>
    <submittedName>
        <fullName evidence="3">DUF5681 domain-containing protein</fullName>
    </submittedName>
</protein>
<organism evidence="3 4">
    <name type="scientific">Erythrobacter fulvus</name>
    <dbReference type="NCBI Taxonomy" id="2987523"/>
    <lineage>
        <taxon>Bacteria</taxon>
        <taxon>Pseudomonadati</taxon>
        <taxon>Pseudomonadota</taxon>
        <taxon>Alphaproteobacteria</taxon>
        <taxon>Sphingomonadales</taxon>
        <taxon>Erythrobacteraceae</taxon>
        <taxon>Erythrobacter/Porphyrobacter group</taxon>
        <taxon>Erythrobacter</taxon>
    </lineage>
</organism>
<dbReference type="Proteomes" id="UP001216558">
    <property type="component" value="Unassembled WGS sequence"/>
</dbReference>
<dbReference type="InterPro" id="IPR043736">
    <property type="entry name" value="DUF5681"/>
</dbReference>
<feature type="compositionally biased region" description="Basic and acidic residues" evidence="1">
    <location>
        <begin position="268"/>
        <end position="286"/>
    </location>
</feature>
<dbReference type="Pfam" id="PF18932">
    <property type="entry name" value="DUF5681"/>
    <property type="match status" value="1"/>
</dbReference>
<reference evidence="3 4" key="1">
    <citation type="submission" date="2022-10" db="EMBL/GenBank/DDBJ databases">
        <title>Erythrobacter sp. sf7 Genome sequencing.</title>
        <authorList>
            <person name="Park S."/>
        </authorList>
    </citation>
    <scope>NUCLEOTIDE SEQUENCE [LARGE SCALE GENOMIC DNA]</scope>
    <source>
        <strain evidence="4">sf7</strain>
    </source>
</reference>